<sequence>MSRPGQAQPATEADELFERPLFIVSPPRSGSTLLFETLAAAPGLYSPGDESHALIEGVPGLSPAAHDWDSNRLLAEHAGAPVGAALRERFFRQLRDRDGQPPGAGPVRMLEKTPKNALRIPFLRTVFPQARFVFLYREPRQVLASMIDGWRSGQFQTYPRLPGWDGPAWSFLLTPGWRQLAGRPLEEVVAAQWAATMQVLLDDLAALPAGEWIGIEHGRFLADPQGEVRRICDWAGLAWDRTLGRELPLSRYTLTPPDPEKWRRHEPAIEATRALWEPQAARAGALLG</sequence>
<dbReference type="STRING" id="743721.Psesu_0455"/>
<dbReference type="KEGG" id="psu:Psesu_0455"/>
<keyword evidence="2" id="KW-1185">Reference proteome</keyword>
<dbReference type="Pfam" id="PF13469">
    <property type="entry name" value="Sulfotransfer_3"/>
    <property type="match status" value="1"/>
</dbReference>
<gene>
    <name evidence="1" type="ordered locus">Psesu_0455</name>
</gene>
<evidence type="ECO:0000313" key="1">
    <source>
        <dbReference type="EMBL" id="ADV26313.1"/>
    </source>
</evidence>
<protein>
    <submittedName>
        <fullName evidence="1">SecC motif-containing protein</fullName>
    </submittedName>
</protein>
<dbReference type="eggNOG" id="COG4424">
    <property type="taxonomic scope" value="Bacteria"/>
</dbReference>
<dbReference type="Gene3D" id="3.40.50.300">
    <property type="entry name" value="P-loop containing nucleotide triphosphate hydrolases"/>
    <property type="match status" value="1"/>
</dbReference>
<evidence type="ECO:0000313" key="2">
    <source>
        <dbReference type="Proteomes" id="UP000008632"/>
    </source>
</evidence>
<proteinExistence type="predicted"/>
<dbReference type="HOGENOM" id="CLU_066005_0_0_6"/>
<dbReference type="InterPro" id="IPR027417">
    <property type="entry name" value="P-loop_NTPase"/>
</dbReference>
<name>E6WQ64_PSEUU</name>
<reference evidence="1 2" key="1">
    <citation type="submission" date="2011-01" db="EMBL/GenBank/DDBJ databases">
        <title>Complete sequence of Pseudoxanthomonas suwonensis 11-1.</title>
        <authorList>
            <consortium name="US DOE Joint Genome Institute"/>
            <person name="Lucas S."/>
            <person name="Copeland A."/>
            <person name="Lapidus A."/>
            <person name="Cheng J.-F."/>
            <person name="Goodwin L."/>
            <person name="Pitluck S."/>
            <person name="Teshima H."/>
            <person name="Detter J.C."/>
            <person name="Han C."/>
            <person name="Tapia R."/>
            <person name="Land M."/>
            <person name="Hauser L."/>
            <person name="Kyrpides N."/>
            <person name="Ivanova N."/>
            <person name="Ovchinnikova G."/>
            <person name="Siebers A.K."/>
            <person name="Allgaier M."/>
            <person name="Thelen M.P."/>
            <person name="Hugenholtz P."/>
            <person name="Gladden J."/>
            <person name="Woyke T."/>
        </authorList>
    </citation>
    <scope>NUCLEOTIDE SEQUENCE [LARGE SCALE GENOMIC DNA]</scope>
    <source>
        <strain evidence="2">11-1</strain>
    </source>
</reference>
<dbReference type="EMBL" id="CP002446">
    <property type="protein sequence ID" value="ADV26313.1"/>
    <property type="molecule type" value="Genomic_DNA"/>
</dbReference>
<dbReference type="AlphaFoldDB" id="E6WQ64"/>
<organism evidence="1 2">
    <name type="scientific">Pseudoxanthomonas suwonensis (strain 11-1)</name>
    <dbReference type="NCBI Taxonomy" id="743721"/>
    <lineage>
        <taxon>Bacteria</taxon>
        <taxon>Pseudomonadati</taxon>
        <taxon>Pseudomonadota</taxon>
        <taxon>Gammaproteobacteria</taxon>
        <taxon>Lysobacterales</taxon>
        <taxon>Lysobacteraceae</taxon>
        <taxon>Pseudoxanthomonas</taxon>
    </lineage>
</organism>
<dbReference type="SUPFAM" id="SSF52540">
    <property type="entry name" value="P-loop containing nucleoside triphosphate hydrolases"/>
    <property type="match status" value="1"/>
</dbReference>
<accession>E6WQ64</accession>
<dbReference type="Proteomes" id="UP000008632">
    <property type="component" value="Chromosome"/>
</dbReference>